<gene>
    <name evidence="1" type="ORF">EJ04DRAFT_595077</name>
</gene>
<dbReference type="AlphaFoldDB" id="A0A9P4R0D8"/>
<sequence length="210" mass="24723">MEEPFRFLDLPAELRLMVYELLPITERKIIIRSVRNWPRSGIAAIIQMRMLPPLVALASTCRFIRQDASHILHQQRPTLPLPPLTRPRRKYAIKSRQPHVIVDVRCHEALCLLRNLELEFANYSSAPSVKTVQQMFEEYDFEISVSDAEDILHFASVAGEKVTRRRTFGFQHEVKEIEDECIRNISEWNGIAFWEAFRKMNPPWMDYIET</sequence>
<evidence type="ECO:0008006" key="3">
    <source>
        <dbReference type="Google" id="ProtNLM"/>
    </source>
</evidence>
<name>A0A9P4R0D8_9PLEO</name>
<dbReference type="EMBL" id="ML996120">
    <property type="protein sequence ID" value="KAF2736922.1"/>
    <property type="molecule type" value="Genomic_DNA"/>
</dbReference>
<reference evidence="1" key="1">
    <citation type="journal article" date="2020" name="Stud. Mycol.">
        <title>101 Dothideomycetes genomes: a test case for predicting lifestyles and emergence of pathogens.</title>
        <authorList>
            <person name="Haridas S."/>
            <person name="Albert R."/>
            <person name="Binder M."/>
            <person name="Bloem J."/>
            <person name="Labutti K."/>
            <person name="Salamov A."/>
            <person name="Andreopoulos B."/>
            <person name="Baker S."/>
            <person name="Barry K."/>
            <person name="Bills G."/>
            <person name="Bluhm B."/>
            <person name="Cannon C."/>
            <person name="Castanera R."/>
            <person name="Culley D."/>
            <person name="Daum C."/>
            <person name="Ezra D."/>
            <person name="Gonzalez J."/>
            <person name="Henrissat B."/>
            <person name="Kuo A."/>
            <person name="Liang C."/>
            <person name="Lipzen A."/>
            <person name="Lutzoni F."/>
            <person name="Magnuson J."/>
            <person name="Mondo S."/>
            <person name="Nolan M."/>
            <person name="Ohm R."/>
            <person name="Pangilinan J."/>
            <person name="Park H.-J."/>
            <person name="Ramirez L."/>
            <person name="Alfaro M."/>
            <person name="Sun H."/>
            <person name="Tritt A."/>
            <person name="Yoshinaga Y."/>
            <person name="Zwiers L.-H."/>
            <person name="Turgeon B."/>
            <person name="Goodwin S."/>
            <person name="Spatafora J."/>
            <person name="Crous P."/>
            <person name="Grigoriev I."/>
        </authorList>
    </citation>
    <scope>NUCLEOTIDE SEQUENCE</scope>
    <source>
        <strain evidence="1">CBS 125425</strain>
    </source>
</reference>
<dbReference type="OrthoDB" id="5314997at2759"/>
<comment type="caution">
    <text evidence="1">The sequence shown here is derived from an EMBL/GenBank/DDBJ whole genome shotgun (WGS) entry which is preliminary data.</text>
</comment>
<protein>
    <recommendedName>
        <fullName evidence="3">F-box domain-containing protein</fullName>
    </recommendedName>
</protein>
<proteinExistence type="predicted"/>
<dbReference type="Proteomes" id="UP000799444">
    <property type="component" value="Unassembled WGS sequence"/>
</dbReference>
<accession>A0A9P4R0D8</accession>
<evidence type="ECO:0000313" key="1">
    <source>
        <dbReference type="EMBL" id="KAF2736922.1"/>
    </source>
</evidence>
<organism evidence="1 2">
    <name type="scientific">Polyplosphaeria fusca</name>
    <dbReference type="NCBI Taxonomy" id="682080"/>
    <lineage>
        <taxon>Eukaryota</taxon>
        <taxon>Fungi</taxon>
        <taxon>Dikarya</taxon>
        <taxon>Ascomycota</taxon>
        <taxon>Pezizomycotina</taxon>
        <taxon>Dothideomycetes</taxon>
        <taxon>Pleosporomycetidae</taxon>
        <taxon>Pleosporales</taxon>
        <taxon>Tetraplosphaeriaceae</taxon>
        <taxon>Polyplosphaeria</taxon>
    </lineage>
</organism>
<evidence type="ECO:0000313" key="2">
    <source>
        <dbReference type="Proteomes" id="UP000799444"/>
    </source>
</evidence>
<keyword evidence="2" id="KW-1185">Reference proteome</keyword>